<comment type="function">
    <text evidence="1">This subunit might be involved in maturation of a crRNA intermediate to its mature form.</text>
</comment>
<dbReference type="AlphaFoldDB" id="N8VL38"/>
<dbReference type="Pfam" id="PF03787">
    <property type="entry name" value="RAMPs"/>
    <property type="match status" value="1"/>
</dbReference>
<dbReference type="GO" id="GO:0003723">
    <property type="term" value="F:RNA binding"/>
    <property type="evidence" value="ECO:0007669"/>
    <property type="project" value="UniProtKB-KW"/>
</dbReference>
<dbReference type="PATRIC" id="fig|1217710.3.peg.424"/>
<evidence type="ECO:0000313" key="9">
    <source>
        <dbReference type="EMBL" id="ENV00582.1"/>
    </source>
</evidence>
<evidence type="ECO:0000313" key="10">
    <source>
        <dbReference type="Proteomes" id="UP000013070"/>
    </source>
</evidence>
<evidence type="ECO:0000259" key="8">
    <source>
        <dbReference type="Pfam" id="PF03787"/>
    </source>
</evidence>
<evidence type="ECO:0000256" key="7">
    <source>
        <dbReference type="SAM" id="Coils"/>
    </source>
</evidence>
<organism evidence="9 10">
    <name type="scientific">Acinetobacter variabilis</name>
    <dbReference type="NCBI Taxonomy" id="70346"/>
    <lineage>
        <taxon>Bacteria</taxon>
        <taxon>Pseudomonadati</taxon>
        <taxon>Pseudomonadota</taxon>
        <taxon>Gammaproteobacteria</taxon>
        <taxon>Moraxellales</taxon>
        <taxon>Moraxellaceae</taxon>
        <taxon>Acinetobacter</taxon>
    </lineage>
</organism>
<feature type="domain" description="CRISPR type III-associated protein" evidence="8">
    <location>
        <begin position="11"/>
        <end position="245"/>
    </location>
</feature>
<keyword evidence="10" id="KW-1185">Reference proteome</keyword>
<comment type="similarity">
    <text evidence="2">Belongs to the CRISPR-associated Csm5 family.</text>
</comment>
<keyword evidence="5" id="KW-0051">Antiviral defense</keyword>
<dbReference type="RefSeq" id="WP_004780556.1">
    <property type="nucleotide sequence ID" value="NZ_KB849397.1"/>
</dbReference>
<dbReference type="PANTHER" id="PTHR38007:SF1">
    <property type="entry name" value="CRISPR SYSTEM CMS PROTEIN CSM5"/>
    <property type="match status" value="1"/>
</dbReference>
<evidence type="ECO:0000256" key="5">
    <source>
        <dbReference type="ARBA" id="ARBA00023118"/>
    </source>
</evidence>
<dbReference type="PANTHER" id="PTHR38007">
    <property type="entry name" value="CRISPR SYSTEM CMS PROTEIN CSM5"/>
    <property type="match status" value="1"/>
</dbReference>
<keyword evidence="7" id="KW-0175">Coiled coil</keyword>
<evidence type="ECO:0000256" key="2">
    <source>
        <dbReference type="ARBA" id="ARBA00006680"/>
    </source>
</evidence>
<name>N8VL38_9GAMM</name>
<keyword evidence="4" id="KW-0694">RNA-binding</keyword>
<reference evidence="9 10" key="1">
    <citation type="submission" date="2013-02" db="EMBL/GenBank/DDBJ databases">
        <title>The Genome Sequence of Acinetobacter sp. NIPH 899.</title>
        <authorList>
            <consortium name="The Broad Institute Genome Sequencing Platform"/>
            <consortium name="The Broad Institute Genome Sequencing Center for Infectious Disease"/>
            <person name="Cerqueira G."/>
            <person name="Feldgarden M."/>
            <person name="Courvalin P."/>
            <person name="Perichon B."/>
            <person name="Grillot-Courvalin C."/>
            <person name="Clermont D."/>
            <person name="Rocha E."/>
            <person name="Yoon E.-J."/>
            <person name="Nemec A."/>
            <person name="Walker B."/>
            <person name="Young S.K."/>
            <person name="Zeng Q."/>
            <person name="Gargeya S."/>
            <person name="Fitzgerald M."/>
            <person name="Haas B."/>
            <person name="Abouelleil A."/>
            <person name="Alvarado L."/>
            <person name="Arachchi H.M."/>
            <person name="Berlin A.M."/>
            <person name="Chapman S.B."/>
            <person name="Dewar J."/>
            <person name="Goldberg J."/>
            <person name="Griggs A."/>
            <person name="Gujja S."/>
            <person name="Hansen M."/>
            <person name="Howarth C."/>
            <person name="Imamovic A."/>
            <person name="Larimer J."/>
            <person name="McCowan C."/>
            <person name="Murphy C."/>
            <person name="Neiman D."/>
            <person name="Pearson M."/>
            <person name="Priest M."/>
            <person name="Roberts A."/>
            <person name="Saif S."/>
            <person name="Shea T."/>
            <person name="Sisk P."/>
            <person name="Sykes S."/>
            <person name="Wortman J."/>
            <person name="Nusbaum C."/>
            <person name="Birren B."/>
        </authorList>
    </citation>
    <scope>NUCLEOTIDE SEQUENCE [LARGE SCALE GENOMIC DNA]</scope>
    <source>
        <strain evidence="9 10">NIPH 899</strain>
    </source>
</reference>
<dbReference type="eggNOG" id="COG1332">
    <property type="taxonomic scope" value="Bacteria"/>
</dbReference>
<dbReference type="EMBL" id="APPE01000027">
    <property type="protein sequence ID" value="ENV00582.1"/>
    <property type="molecule type" value="Genomic_DNA"/>
</dbReference>
<gene>
    <name evidence="9" type="ORF">F969_00449</name>
</gene>
<dbReference type="HOGENOM" id="CLU_036878_2_0_6"/>
<dbReference type="Proteomes" id="UP000013070">
    <property type="component" value="Unassembled WGS sequence"/>
</dbReference>
<evidence type="ECO:0000256" key="4">
    <source>
        <dbReference type="ARBA" id="ARBA00022884"/>
    </source>
</evidence>
<accession>N8VL38</accession>
<dbReference type="GO" id="GO:0051607">
    <property type="term" value="P:defense response to virus"/>
    <property type="evidence" value="ECO:0007669"/>
    <property type="project" value="UniProtKB-KW"/>
</dbReference>
<feature type="coiled-coil region" evidence="7">
    <location>
        <begin position="408"/>
        <end position="467"/>
    </location>
</feature>
<dbReference type="InterPro" id="IPR010173">
    <property type="entry name" value="CRISPR-assoc_Csm5"/>
</dbReference>
<evidence type="ECO:0000256" key="3">
    <source>
        <dbReference type="ARBA" id="ARBA00016113"/>
    </source>
</evidence>
<evidence type="ECO:0000256" key="6">
    <source>
        <dbReference type="ARBA" id="ARBA00031720"/>
    </source>
</evidence>
<evidence type="ECO:0000256" key="1">
    <source>
        <dbReference type="ARBA" id="ARBA00003088"/>
    </source>
</evidence>
<comment type="caution">
    <text evidence="9">The sequence shown here is derived from an EMBL/GenBank/DDBJ whole genome shotgun (WGS) entry which is preliminary data.</text>
</comment>
<protein>
    <recommendedName>
        <fullName evidence="3">CRISPR system Cms protein Csm5</fullName>
    </recommendedName>
    <alternativeName>
        <fullName evidence="6">CRISPR type III A-associated protein Csm5</fullName>
    </alternativeName>
</protein>
<sequence>MSFIESKAVQITTLSPVQLGSGEDFYPTNYVITDEGWLHHFDELALSYALKGNLSKLSNALESQRGDDMILSIQRLIREYSKDLSKLAFYSLPVSRGFFSFYKSRIGQVAQRETGNRRVVNRLQISRTFIHPHKHVPVIPGSALKGAIRTAIVNELAQPKLAELKRLASDRQGSKKVQEKVLGYSRVNEDPMKFFKVSDAEYQHSYLPTEIMFSVSRKRKPKANYEPAEGVSTYMEVISPYRFQAFTSDLRFFEALDQQQNSSIPSSFAEVAKVCNAYYLPKLQLELEQLSEQADYLDSDYVAAINHLIESEWETMLKANKIFVLRLGKFSGAQDKTLDGLKRIKILTPKDQPNEERSETTEVRLAAEIDIKQKHGLLPFGWVLVQQQGVHLPKTAELLDQLAVKRSSNVLLEQALQLKQEKHDAQQQLEEQRAQQIQAEQAKLEKQQQEQAEQAALEAKKAQMTNEQKLIFELKLKAEQDKTSKGAGSALYNELRELIIAAKTWSAEDKAALREEAKAIFKQLGVDLKANKPKELLKMVPAL</sequence>
<proteinExistence type="inferred from homology"/>
<dbReference type="InterPro" id="IPR005537">
    <property type="entry name" value="RAMP_III_fam"/>
</dbReference>